<dbReference type="InterPro" id="IPR036866">
    <property type="entry name" value="RibonucZ/Hydroxyglut_hydro"/>
</dbReference>
<feature type="compositionally biased region" description="Basic and acidic residues" evidence="1">
    <location>
        <begin position="349"/>
        <end position="362"/>
    </location>
</feature>
<evidence type="ECO:0000313" key="3">
    <source>
        <dbReference type="Proteomes" id="UP000094828"/>
    </source>
</evidence>
<dbReference type="InterPro" id="IPR050698">
    <property type="entry name" value="MBL"/>
</dbReference>
<dbReference type="OrthoDB" id="9803916at2"/>
<protein>
    <submittedName>
        <fullName evidence="2">DNA ligase-associated DEXH box helicase</fullName>
    </submittedName>
</protein>
<keyword evidence="3" id="KW-1185">Reference proteome</keyword>
<sequence>MAPTPLLTVNDRGLYCEVGDFYIDPWRAVPKAIITHAHGDHARRGMGSYLTANEGLHVLRTRMGEDALIETVGYGTEFSMGPVKVSLHPAGHILGSSQVRVEHNGEVWVVSGDYKVFPDRTCTPFEPVRCHTFVTESTFGMPIYRWPDPAVVASEINTWWRENQAAGRTSVLLGYALGKAQRLISLLDPSIGPIYTHGAVEKLTADYRQSGIELSATEQVVGNPKGFDWSRGVVIAPPSVQGTVWLRKFGDVSMAFASGWMTIRGTRRRQAMDRGFVVSDHVDWPELLWAIQETQCERVLATHGSVAILVRWLREQGLQADALQTQFAGEEDPVAGEEDAVVQEAAQDAESKIDRPDEQGAD</sequence>
<dbReference type="GO" id="GO:0016874">
    <property type="term" value="F:ligase activity"/>
    <property type="evidence" value="ECO:0007669"/>
    <property type="project" value="UniProtKB-KW"/>
</dbReference>
<accession>A0A1C3EFI0</accession>
<evidence type="ECO:0000256" key="1">
    <source>
        <dbReference type="SAM" id="MobiDB-lite"/>
    </source>
</evidence>
<dbReference type="NCBIfam" id="TIGR04122">
    <property type="entry name" value="Xnuc_lig_assoc"/>
    <property type="match status" value="1"/>
</dbReference>
<dbReference type="AlphaFoldDB" id="A0A1C3EFI0"/>
<dbReference type="PANTHER" id="PTHR11203">
    <property type="entry name" value="CLEAVAGE AND POLYADENYLATION SPECIFICITY FACTOR FAMILY MEMBER"/>
    <property type="match status" value="1"/>
</dbReference>
<dbReference type="Proteomes" id="UP000094828">
    <property type="component" value="Unassembled WGS sequence"/>
</dbReference>
<organism evidence="2 3">
    <name type="scientific">Planctopirus hydrillae</name>
    <dbReference type="NCBI Taxonomy" id="1841610"/>
    <lineage>
        <taxon>Bacteria</taxon>
        <taxon>Pseudomonadati</taxon>
        <taxon>Planctomycetota</taxon>
        <taxon>Planctomycetia</taxon>
        <taxon>Planctomycetales</taxon>
        <taxon>Planctomycetaceae</taxon>
        <taxon>Planctopirus</taxon>
    </lineage>
</organism>
<reference evidence="2 3" key="1">
    <citation type="submission" date="2016-05" db="EMBL/GenBank/DDBJ databases">
        <title>Genomic and physiological characterization of Planctopirus sp. isolated from fresh water lake.</title>
        <authorList>
            <person name="Subhash Y."/>
            <person name="Ramana C."/>
        </authorList>
    </citation>
    <scope>NUCLEOTIDE SEQUENCE [LARGE SCALE GENOMIC DNA]</scope>
    <source>
        <strain evidence="2 3">JC280</strain>
    </source>
</reference>
<comment type="caution">
    <text evidence="2">The sequence shown here is derived from an EMBL/GenBank/DDBJ whole genome shotgun (WGS) entry which is preliminary data.</text>
</comment>
<dbReference type="RefSeq" id="WP_068847744.1">
    <property type="nucleotide sequence ID" value="NZ_LYDR01000072.1"/>
</dbReference>
<dbReference type="STRING" id="1841610.A6X21_22140"/>
<proteinExistence type="predicted"/>
<gene>
    <name evidence="2" type="ORF">A6X21_22140</name>
</gene>
<keyword evidence="2" id="KW-0436">Ligase</keyword>
<dbReference type="Gene3D" id="3.60.15.10">
    <property type="entry name" value="Ribonuclease Z/Hydroxyacylglutathione hydrolase-like"/>
    <property type="match status" value="1"/>
</dbReference>
<dbReference type="EMBL" id="LYDR01000072">
    <property type="protein sequence ID" value="ODA31970.1"/>
    <property type="molecule type" value="Genomic_DNA"/>
</dbReference>
<dbReference type="PANTHER" id="PTHR11203:SF49">
    <property type="entry name" value="BLL1145 PROTEIN"/>
    <property type="match status" value="1"/>
</dbReference>
<dbReference type="GO" id="GO:0004521">
    <property type="term" value="F:RNA endonuclease activity"/>
    <property type="evidence" value="ECO:0007669"/>
    <property type="project" value="TreeGrafter"/>
</dbReference>
<name>A0A1C3EFI0_9PLAN</name>
<evidence type="ECO:0000313" key="2">
    <source>
        <dbReference type="EMBL" id="ODA31970.1"/>
    </source>
</evidence>
<feature type="compositionally biased region" description="Acidic residues" evidence="1">
    <location>
        <begin position="329"/>
        <end position="341"/>
    </location>
</feature>
<dbReference type="SUPFAM" id="SSF56281">
    <property type="entry name" value="Metallo-hydrolase/oxidoreductase"/>
    <property type="match status" value="1"/>
</dbReference>
<feature type="region of interest" description="Disordered" evidence="1">
    <location>
        <begin position="329"/>
        <end position="362"/>
    </location>
</feature>
<dbReference type="InterPro" id="IPR026360">
    <property type="entry name" value="Xnuc_lig_assoc"/>
</dbReference>